<evidence type="ECO:0000256" key="4">
    <source>
        <dbReference type="ARBA" id="ARBA00022729"/>
    </source>
</evidence>
<sequence>AFHTGDWCFCLCVLTASQHALAVVVEVTEGAESVLLPCLYSGFIPEEPTVTWTRNDLHPKSVHLLREGGDDLRGQNQRYRGRTSVRFDALDTRDFSLTLRTPQLTDSSNYTCSISDGREERRLTDIQLQVKGQQQIPTASVNTGESSVLVRLVVNMLKQSHFVY</sequence>
<dbReference type="GO" id="GO:0006955">
    <property type="term" value="P:immune response"/>
    <property type="evidence" value="ECO:0007669"/>
    <property type="project" value="TreeGrafter"/>
</dbReference>
<dbReference type="GO" id="GO:0071222">
    <property type="term" value="P:cellular response to lipopolysaccharide"/>
    <property type="evidence" value="ECO:0007669"/>
    <property type="project" value="TreeGrafter"/>
</dbReference>
<dbReference type="GO" id="GO:0007166">
    <property type="term" value="P:cell surface receptor signaling pathway"/>
    <property type="evidence" value="ECO:0007669"/>
    <property type="project" value="TreeGrafter"/>
</dbReference>
<evidence type="ECO:0000256" key="1">
    <source>
        <dbReference type="ARBA" id="ARBA00004251"/>
    </source>
</evidence>
<reference evidence="13" key="2">
    <citation type="submission" date="2025-09" db="UniProtKB">
        <authorList>
            <consortium name="Ensembl"/>
        </authorList>
    </citation>
    <scope>IDENTIFICATION</scope>
</reference>
<dbReference type="SMART" id="SM00406">
    <property type="entry name" value="IGv"/>
    <property type="match status" value="1"/>
</dbReference>
<dbReference type="GO" id="GO:0009897">
    <property type="term" value="C:external side of plasma membrane"/>
    <property type="evidence" value="ECO:0007669"/>
    <property type="project" value="TreeGrafter"/>
</dbReference>
<dbReference type="AlphaFoldDB" id="A0A3Q0R890"/>
<dbReference type="Pfam" id="PF07686">
    <property type="entry name" value="V-set"/>
    <property type="match status" value="1"/>
</dbReference>
<dbReference type="PROSITE" id="PS50835">
    <property type="entry name" value="IG_LIKE"/>
    <property type="match status" value="1"/>
</dbReference>
<name>A0A3Q0R890_AMPCI</name>
<organism evidence="13 14">
    <name type="scientific">Amphilophus citrinellus</name>
    <name type="common">Midas cichlid</name>
    <name type="synonym">Cichlasoma citrinellum</name>
    <dbReference type="NCBI Taxonomy" id="61819"/>
    <lineage>
        <taxon>Eukaryota</taxon>
        <taxon>Metazoa</taxon>
        <taxon>Chordata</taxon>
        <taxon>Craniata</taxon>
        <taxon>Vertebrata</taxon>
        <taxon>Euteleostomi</taxon>
        <taxon>Actinopterygii</taxon>
        <taxon>Neopterygii</taxon>
        <taxon>Teleostei</taxon>
        <taxon>Neoteleostei</taxon>
        <taxon>Acanthomorphata</taxon>
        <taxon>Ovalentaria</taxon>
        <taxon>Cichlomorphae</taxon>
        <taxon>Cichliformes</taxon>
        <taxon>Cichlidae</taxon>
        <taxon>New World cichlids</taxon>
        <taxon>Cichlasomatinae</taxon>
        <taxon>Heroini</taxon>
        <taxon>Amphilophus</taxon>
    </lineage>
</organism>
<dbReference type="PANTHER" id="PTHR25466">
    <property type="entry name" value="T-LYMPHOCYTE ACTIVATION ANTIGEN"/>
    <property type="match status" value="1"/>
</dbReference>
<dbReference type="InterPro" id="IPR007110">
    <property type="entry name" value="Ig-like_dom"/>
</dbReference>
<dbReference type="GeneTree" id="ENSGT01030000234764"/>
<comment type="subcellular location">
    <subcellularLocation>
        <location evidence="1">Cell membrane</location>
        <topology evidence="1">Single-pass type I membrane protein</topology>
    </subcellularLocation>
</comment>
<keyword evidence="6" id="KW-0472">Membrane</keyword>
<keyword evidence="14" id="KW-1185">Reference proteome</keyword>
<feature type="signal peptide" evidence="11">
    <location>
        <begin position="1"/>
        <end position="22"/>
    </location>
</feature>
<reference evidence="13" key="1">
    <citation type="submission" date="2025-08" db="UniProtKB">
        <authorList>
            <consortium name="Ensembl"/>
        </authorList>
    </citation>
    <scope>IDENTIFICATION</scope>
</reference>
<evidence type="ECO:0000256" key="3">
    <source>
        <dbReference type="ARBA" id="ARBA00022692"/>
    </source>
</evidence>
<dbReference type="Gene3D" id="2.60.40.10">
    <property type="entry name" value="Immunoglobulins"/>
    <property type="match status" value="1"/>
</dbReference>
<dbReference type="GO" id="GO:0031295">
    <property type="term" value="P:T cell costimulation"/>
    <property type="evidence" value="ECO:0007669"/>
    <property type="project" value="TreeGrafter"/>
</dbReference>
<evidence type="ECO:0000256" key="11">
    <source>
        <dbReference type="SAM" id="SignalP"/>
    </source>
</evidence>
<dbReference type="InterPro" id="IPR013783">
    <property type="entry name" value="Ig-like_fold"/>
</dbReference>
<evidence type="ECO:0000256" key="9">
    <source>
        <dbReference type="ARBA" id="ARBA00023180"/>
    </source>
</evidence>
<dbReference type="OMA" id="EQNQHYS"/>
<dbReference type="InterPro" id="IPR051713">
    <property type="entry name" value="T-cell_Activation_Regulation"/>
</dbReference>
<dbReference type="InterPro" id="IPR013106">
    <property type="entry name" value="Ig_V-set"/>
</dbReference>
<evidence type="ECO:0000256" key="10">
    <source>
        <dbReference type="ARBA" id="ARBA00023319"/>
    </source>
</evidence>
<protein>
    <recommendedName>
        <fullName evidence="12">Ig-like domain-containing protein</fullName>
    </recommendedName>
</protein>
<keyword evidence="4 11" id="KW-0732">Signal</keyword>
<dbReference type="Proteomes" id="UP000261340">
    <property type="component" value="Unplaced"/>
</dbReference>
<evidence type="ECO:0000313" key="14">
    <source>
        <dbReference type="Proteomes" id="UP000261340"/>
    </source>
</evidence>
<evidence type="ECO:0000256" key="2">
    <source>
        <dbReference type="ARBA" id="ARBA00022475"/>
    </source>
</evidence>
<keyword evidence="9" id="KW-0325">Glycoprotein</keyword>
<keyword evidence="7" id="KW-1015">Disulfide bond</keyword>
<feature type="chain" id="PRO_5018764205" description="Ig-like domain-containing protein" evidence="11">
    <location>
        <begin position="23"/>
        <end position="164"/>
    </location>
</feature>
<dbReference type="InterPro" id="IPR036179">
    <property type="entry name" value="Ig-like_dom_sf"/>
</dbReference>
<evidence type="ECO:0000256" key="6">
    <source>
        <dbReference type="ARBA" id="ARBA00023136"/>
    </source>
</evidence>
<proteinExistence type="predicted"/>
<evidence type="ECO:0000256" key="8">
    <source>
        <dbReference type="ARBA" id="ARBA00023170"/>
    </source>
</evidence>
<keyword evidence="5" id="KW-1133">Transmembrane helix</keyword>
<keyword evidence="8" id="KW-0675">Receptor</keyword>
<dbReference type="Ensembl" id="ENSACIT00000006448.1">
    <property type="protein sequence ID" value="ENSACIP00000006262.1"/>
    <property type="gene ID" value="ENSACIG00000004932.1"/>
</dbReference>
<evidence type="ECO:0000313" key="13">
    <source>
        <dbReference type="Ensembl" id="ENSACIP00000006262.1"/>
    </source>
</evidence>
<dbReference type="GO" id="GO:0042130">
    <property type="term" value="P:negative regulation of T cell proliferation"/>
    <property type="evidence" value="ECO:0007669"/>
    <property type="project" value="TreeGrafter"/>
</dbReference>
<accession>A0A3Q0R890</accession>
<evidence type="ECO:0000256" key="7">
    <source>
        <dbReference type="ARBA" id="ARBA00023157"/>
    </source>
</evidence>
<dbReference type="SUPFAM" id="SSF48726">
    <property type="entry name" value="Immunoglobulin"/>
    <property type="match status" value="1"/>
</dbReference>
<keyword evidence="3" id="KW-0812">Transmembrane</keyword>
<dbReference type="GO" id="GO:0042102">
    <property type="term" value="P:positive regulation of T cell proliferation"/>
    <property type="evidence" value="ECO:0007669"/>
    <property type="project" value="TreeGrafter"/>
</dbReference>
<feature type="domain" description="Ig-like" evidence="12">
    <location>
        <begin position="26"/>
        <end position="124"/>
    </location>
</feature>
<evidence type="ECO:0000256" key="5">
    <source>
        <dbReference type="ARBA" id="ARBA00022989"/>
    </source>
</evidence>
<keyword evidence="2" id="KW-1003">Cell membrane</keyword>
<keyword evidence="10" id="KW-0393">Immunoglobulin domain</keyword>
<dbReference type="PANTHER" id="PTHR25466:SF14">
    <property type="entry name" value="BUTYROPHILIN SUBFAMILY 2 MEMBER A2-LIKE-RELATED"/>
    <property type="match status" value="1"/>
</dbReference>
<evidence type="ECO:0000259" key="12">
    <source>
        <dbReference type="PROSITE" id="PS50835"/>
    </source>
</evidence>